<proteinExistence type="predicted"/>
<feature type="chain" id="PRO_5015592756" evidence="1">
    <location>
        <begin position="20"/>
        <end position="138"/>
    </location>
</feature>
<keyword evidence="3" id="KW-1185">Reference proteome</keyword>
<sequence length="138" mass="16142">MKVPFLLLFLSFLTNNLFAQELRTGSHDLRIQWIEFNNAKPGTVEVTSLGKGKYKIEGEQRDPTRNEYVTIKGTLEVAERKLLFDGKIVSRIEYINEGKPCERVGPQVFRATGTRKYWRLFEKLNCDRITTDYIDIFF</sequence>
<feature type="signal peptide" evidence="1">
    <location>
        <begin position="1"/>
        <end position="19"/>
    </location>
</feature>
<name>A0A2S7IJJ2_9BACT</name>
<evidence type="ECO:0000313" key="3">
    <source>
        <dbReference type="Proteomes" id="UP000239590"/>
    </source>
</evidence>
<evidence type="ECO:0000313" key="2">
    <source>
        <dbReference type="EMBL" id="PQA56867.1"/>
    </source>
</evidence>
<protein>
    <submittedName>
        <fullName evidence="2">Uncharacterized protein</fullName>
    </submittedName>
</protein>
<evidence type="ECO:0000256" key="1">
    <source>
        <dbReference type="SAM" id="SignalP"/>
    </source>
</evidence>
<dbReference type="RefSeq" id="WP_104714442.1">
    <property type="nucleotide sequence ID" value="NZ_PTRA01000002.1"/>
</dbReference>
<keyword evidence="1" id="KW-0732">Signal</keyword>
<gene>
    <name evidence="2" type="ORF">C5O19_16145</name>
</gene>
<dbReference type="Proteomes" id="UP000239590">
    <property type="component" value="Unassembled WGS sequence"/>
</dbReference>
<dbReference type="EMBL" id="PTRA01000002">
    <property type="protein sequence ID" value="PQA56867.1"/>
    <property type="molecule type" value="Genomic_DNA"/>
</dbReference>
<dbReference type="AlphaFoldDB" id="A0A2S7IJJ2"/>
<comment type="caution">
    <text evidence="2">The sequence shown here is derived from an EMBL/GenBank/DDBJ whole genome shotgun (WGS) entry which is preliminary data.</text>
</comment>
<dbReference type="OrthoDB" id="5684986at2"/>
<accession>A0A2S7IJJ2</accession>
<organism evidence="2 3">
    <name type="scientific">Siphonobacter curvatus</name>
    <dbReference type="NCBI Taxonomy" id="2094562"/>
    <lineage>
        <taxon>Bacteria</taxon>
        <taxon>Pseudomonadati</taxon>
        <taxon>Bacteroidota</taxon>
        <taxon>Cytophagia</taxon>
        <taxon>Cytophagales</taxon>
        <taxon>Cytophagaceae</taxon>
        <taxon>Siphonobacter</taxon>
    </lineage>
</organism>
<reference evidence="3" key="1">
    <citation type="submission" date="2018-02" db="EMBL/GenBank/DDBJ databases">
        <title>Genome sequencing of Solimonas sp. HR-BB.</title>
        <authorList>
            <person name="Lee Y."/>
            <person name="Jeon C.O."/>
        </authorList>
    </citation>
    <scope>NUCLEOTIDE SEQUENCE [LARGE SCALE GENOMIC DNA]</scope>
    <source>
        <strain evidence="3">HR-U</strain>
    </source>
</reference>